<dbReference type="PRINTS" id="PR00705">
    <property type="entry name" value="PAPAIN"/>
</dbReference>
<dbReference type="PANTHER" id="PTHR12411">
    <property type="entry name" value="CYSTEINE PROTEASE FAMILY C1-RELATED"/>
    <property type="match status" value="1"/>
</dbReference>
<keyword evidence="2" id="KW-0645">Protease</keyword>
<proteinExistence type="inferred from homology"/>
<evidence type="ECO:0000256" key="5">
    <source>
        <dbReference type="ARBA" id="ARBA00022807"/>
    </source>
</evidence>
<evidence type="ECO:0000313" key="10">
    <source>
        <dbReference type="EMBL" id="ONK67904.1"/>
    </source>
</evidence>
<dbReference type="GO" id="GO:0006508">
    <property type="term" value="P:proteolysis"/>
    <property type="evidence" value="ECO:0007669"/>
    <property type="project" value="UniProtKB-KW"/>
</dbReference>
<dbReference type="Gene3D" id="3.90.70.10">
    <property type="entry name" value="Cysteine proteinases"/>
    <property type="match status" value="1"/>
</dbReference>
<sequence length="350" mass="39612">MTCATIWHSTLVFFLLIATFCAATNDHHEVGDLAIARKHEQWMAEHGRIYEDEAERARRLEIFKDNLKFIEDFNNARMYNYTLGLNEFADLTTEEFTAIYTGGVMEPETEFMESLRSIKYETTTEQLNVSDVPSSVDWRTKGVVNPVINQGKCGACWSFVTCAVVEAINKIKNGELYRLSVQQLLDCDKRNLGCRGGWMTEAYKYIINNKGLTSESNYPYIGQQRRYCLNEKAKGIVATITGYSTVPKNEKALAKAVAQQPVAAAIYSKAREFHLYKSGVYEGPCQTSIDHAVTIVGYGETDDKTKYWLVKNTWGTSWGEKGYFRMKKDVASSRGTCNIATYASYPTLET</sequence>
<dbReference type="OMA" id="CNIATYA"/>
<protein>
    <submittedName>
        <fullName evidence="10">Uncharacterized protein</fullName>
    </submittedName>
</protein>
<organism evidence="10 11">
    <name type="scientific">Asparagus officinalis</name>
    <name type="common">Garden asparagus</name>
    <dbReference type="NCBI Taxonomy" id="4686"/>
    <lineage>
        <taxon>Eukaryota</taxon>
        <taxon>Viridiplantae</taxon>
        <taxon>Streptophyta</taxon>
        <taxon>Embryophyta</taxon>
        <taxon>Tracheophyta</taxon>
        <taxon>Spermatophyta</taxon>
        <taxon>Magnoliopsida</taxon>
        <taxon>Liliopsida</taxon>
        <taxon>Asparagales</taxon>
        <taxon>Asparagaceae</taxon>
        <taxon>Asparagoideae</taxon>
        <taxon>Asparagus</taxon>
    </lineage>
</organism>
<keyword evidence="6" id="KW-1015">Disulfide bond</keyword>
<evidence type="ECO:0000256" key="2">
    <source>
        <dbReference type="ARBA" id="ARBA00022670"/>
    </source>
</evidence>
<evidence type="ECO:0000256" key="4">
    <source>
        <dbReference type="ARBA" id="ARBA00022801"/>
    </source>
</evidence>
<dbReference type="InterPro" id="IPR000668">
    <property type="entry name" value="Peptidase_C1A_C"/>
</dbReference>
<dbReference type="InterPro" id="IPR013128">
    <property type="entry name" value="Peptidase_C1A"/>
</dbReference>
<dbReference type="SMART" id="SM00848">
    <property type="entry name" value="Inhibitor_I29"/>
    <property type="match status" value="1"/>
</dbReference>
<dbReference type="SMART" id="SM00645">
    <property type="entry name" value="Pept_C1"/>
    <property type="match status" value="1"/>
</dbReference>
<evidence type="ECO:0000259" key="8">
    <source>
        <dbReference type="SMART" id="SM00645"/>
    </source>
</evidence>
<accession>A0A5P1EQ22</accession>
<feature type="domain" description="Cathepsin propeptide inhibitor" evidence="9">
    <location>
        <begin position="39"/>
        <end position="96"/>
    </location>
</feature>
<keyword evidence="11" id="KW-1185">Reference proteome</keyword>
<name>A0A5P1EQ22_ASPOF</name>
<evidence type="ECO:0000256" key="1">
    <source>
        <dbReference type="ARBA" id="ARBA00008455"/>
    </source>
</evidence>
<dbReference type="EMBL" id="CM007385">
    <property type="protein sequence ID" value="ONK67904.1"/>
    <property type="molecule type" value="Genomic_DNA"/>
</dbReference>
<dbReference type="PROSITE" id="PS00639">
    <property type="entry name" value="THIOL_PROTEASE_HIS"/>
    <property type="match status" value="1"/>
</dbReference>
<dbReference type="PROSITE" id="PS00640">
    <property type="entry name" value="THIOL_PROTEASE_ASN"/>
    <property type="match status" value="1"/>
</dbReference>
<keyword evidence="5" id="KW-0788">Thiol protease</keyword>
<evidence type="ECO:0000256" key="7">
    <source>
        <dbReference type="SAM" id="SignalP"/>
    </source>
</evidence>
<dbReference type="GO" id="GO:0008234">
    <property type="term" value="F:cysteine-type peptidase activity"/>
    <property type="evidence" value="ECO:0007669"/>
    <property type="project" value="UniProtKB-KW"/>
</dbReference>
<evidence type="ECO:0000256" key="3">
    <source>
        <dbReference type="ARBA" id="ARBA00022729"/>
    </source>
</evidence>
<evidence type="ECO:0000259" key="9">
    <source>
        <dbReference type="SMART" id="SM00848"/>
    </source>
</evidence>
<evidence type="ECO:0000313" key="11">
    <source>
        <dbReference type="Proteomes" id="UP000243459"/>
    </source>
</evidence>
<dbReference type="Pfam" id="PF08246">
    <property type="entry name" value="Inhibitor_I29"/>
    <property type="match status" value="1"/>
</dbReference>
<evidence type="ECO:0000256" key="6">
    <source>
        <dbReference type="ARBA" id="ARBA00023157"/>
    </source>
</evidence>
<keyword evidence="4" id="KW-0378">Hydrolase</keyword>
<dbReference type="CDD" id="cd02248">
    <property type="entry name" value="Peptidase_C1A"/>
    <property type="match status" value="1"/>
</dbReference>
<dbReference type="InterPro" id="IPR025660">
    <property type="entry name" value="Pept_his_AS"/>
</dbReference>
<dbReference type="InterPro" id="IPR038765">
    <property type="entry name" value="Papain-like_cys_pep_sf"/>
</dbReference>
<dbReference type="InterPro" id="IPR039417">
    <property type="entry name" value="Peptidase_C1A_papain-like"/>
</dbReference>
<gene>
    <name evidence="10" type="ORF">A4U43_C05F5000</name>
</gene>
<dbReference type="Pfam" id="PF00112">
    <property type="entry name" value="Peptidase_C1"/>
    <property type="match status" value="1"/>
</dbReference>
<dbReference type="AlphaFoldDB" id="A0A5P1EQ22"/>
<reference evidence="11" key="1">
    <citation type="journal article" date="2017" name="Nat. Commun.">
        <title>The asparagus genome sheds light on the origin and evolution of a young Y chromosome.</title>
        <authorList>
            <person name="Harkess A."/>
            <person name="Zhou J."/>
            <person name="Xu C."/>
            <person name="Bowers J.E."/>
            <person name="Van der Hulst R."/>
            <person name="Ayyampalayam S."/>
            <person name="Mercati F."/>
            <person name="Riccardi P."/>
            <person name="McKain M.R."/>
            <person name="Kakrana A."/>
            <person name="Tang H."/>
            <person name="Ray J."/>
            <person name="Groenendijk J."/>
            <person name="Arikit S."/>
            <person name="Mathioni S.M."/>
            <person name="Nakano M."/>
            <person name="Shan H."/>
            <person name="Telgmann-Rauber A."/>
            <person name="Kanno A."/>
            <person name="Yue Z."/>
            <person name="Chen H."/>
            <person name="Li W."/>
            <person name="Chen Y."/>
            <person name="Xu X."/>
            <person name="Zhang Y."/>
            <person name="Luo S."/>
            <person name="Chen H."/>
            <person name="Gao J."/>
            <person name="Mao Z."/>
            <person name="Pires J.C."/>
            <person name="Luo M."/>
            <person name="Kudrna D."/>
            <person name="Wing R.A."/>
            <person name="Meyers B.C."/>
            <person name="Yi K."/>
            <person name="Kong H."/>
            <person name="Lavrijsen P."/>
            <person name="Sunseri F."/>
            <person name="Falavigna A."/>
            <person name="Ye Y."/>
            <person name="Leebens-Mack J.H."/>
            <person name="Chen G."/>
        </authorList>
    </citation>
    <scope>NUCLEOTIDE SEQUENCE [LARGE SCALE GENOMIC DNA]</scope>
    <source>
        <strain evidence="11">cv. DH0086</strain>
    </source>
</reference>
<feature type="domain" description="Peptidase C1A papain C-terminal" evidence="8">
    <location>
        <begin position="132"/>
        <end position="347"/>
    </location>
</feature>
<feature type="chain" id="PRO_5024434540" evidence="7">
    <location>
        <begin position="24"/>
        <end position="350"/>
    </location>
</feature>
<feature type="signal peptide" evidence="7">
    <location>
        <begin position="1"/>
        <end position="23"/>
    </location>
</feature>
<comment type="similarity">
    <text evidence="1">Belongs to the peptidase C1 family.</text>
</comment>
<dbReference type="SUPFAM" id="SSF54001">
    <property type="entry name" value="Cysteine proteinases"/>
    <property type="match status" value="1"/>
</dbReference>
<dbReference type="InterPro" id="IPR013201">
    <property type="entry name" value="Prot_inhib_I29"/>
</dbReference>
<dbReference type="FunFam" id="3.90.70.10:FF:000067">
    <property type="entry name" value="Senescence-specific cysteine protease"/>
    <property type="match status" value="1"/>
</dbReference>
<dbReference type="Proteomes" id="UP000243459">
    <property type="component" value="Chromosome 5"/>
</dbReference>
<dbReference type="Gramene" id="ONK67904">
    <property type="protein sequence ID" value="ONK67904"/>
    <property type="gene ID" value="A4U43_C05F5000"/>
</dbReference>
<keyword evidence="3 7" id="KW-0732">Signal</keyword>
<dbReference type="InterPro" id="IPR025661">
    <property type="entry name" value="Pept_asp_AS"/>
</dbReference>